<accession>X6LDF7</accession>
<proteinExistence type="predicted"/>
<keyword evidence="4" id="KW-1185">Reference proteome</keyword>
<dbReference type="Pfam" id="PF05057">
    <property type="entry name" value="DUF676"/>
    <property type="match status" value="1"/>
</dbReference>
<dbReference type="InterPro" id="IPR007751">
    <property type="entry name" value="DUF676_lipase-like"/>
</dbReference>
<reference evidence="3 4" key="1">
    <citation type="journal article" date="2013" name="Curr. Biol.">
        <title>The Genome of the Foraminiferan Reticulomyxa filosa.</title>
        <authorList>
            <person name="Glockner G."/>
            <person name="Hulsmann N."/>
            <person name="Schleicher M."/>
            <person name="Noegel A.A."/>
            <person name="Eichinger L."/>
            <person name="Gallinger C."/>
            <person name="Pawlowski J."/>
            <person name="Sierra R."/>
            <person name="Euteneuer U."/>
            <person name="Pillet L."/>
            <person name="Moustafa A."/>
            <person name="Platzer M."/>
            <person name="Groth M."/>
            <person name="Szafranski K."/>
            <person name="Schliwa M."/>
        </authorList>
    </citation>
    <scope>NUCLEOTIDE SEQUENCE [LARGE SCALE GENOMIC DNA]</scope>
</reference>
<dbReference type="Proteomes" id="UP000023152">
    <property type="component" value="Unassembled WGS sequence"/>
</dbReference>
<evidence type="ECO:0000256" key="1">
    <source>
        <dbReference type="SAM" id="MobiDB-lite"/>
    </source>
</evidence>
<feature type="non-terminal residue" evidence="3">
    <location>
        <position position="257"/>
    </location>
</feature>
<dbReference type="AlphaFoldDB" id="X6LDF7"/>
<protein>
    <recommendedName>
        <fullName evidence="2">DUF676 domain-containing protein</fullName>
    </recommendedName>
</protein>
<feature type="compositionally biased region" description="Polar residues" evidence="1">
    <location>
        <begin position="106"/>
        <end position="116"/>
    </location>
</feature>
<feature type="compositionally biased region" description="Acidic residues" evidence="1">
    <location>
        <begin position="94"/>
        <end position="103"/>
    </location>
</feature>
<feature type="compositionally biased region" description="Basic and acidic residues" evidence="1">
    <location>
        <begin position="122"/>
        <end position="147"/>
    </location>
</feature>
<dbReference type="EMBL" id="ASPP01042192">
    <property type="protein sequence ID" value="ETO00033.1"/>
    <property type="molecule type" value="Genomic_DNA"/>
</dbReference>
<dbReference type="OrthoDB" id="273452at2759"/>
<sequence>MAKNTNGHKSGNEGDHYLRAAAATTEHGSSNDKENVITQASIEKIDTSSVEPYPDANTDDTAHQHNNRSALGLHLETNENQMNEEEKVEKTDENEANDLGDDSAESRSWSFSTGGNEDSENVSEKRHGGDSKKEDEVKEYGDHKDDSMISGRTASAKLDEHAPTDAGSCNRPVVVKASVTKLPSKEEMTQSEHVCVGKHVFVLVHGYQGNSWDMRMFRNHLMVLCPSDLFLMSQANEKEEQTDGDIREMGQRLAQEI</sequence>
<gene>
    <name evidence="3" type="ORF">RFI_37427</name>
</gene>
<name>X6LDF7_RETFI</name>
<comment type="caution">
    <text evidence="3">The sequence shown here is derived from an EMBL/GenBank/DDBJ whole genome shotgun (WGS) entry which is preliminary data.</text>
</comment>
<feature type="domain" description="DUF676" evidence="2">
    <location>
        <begin position="198"/>
        <end position="257"/>
    </location>
</feature>
<feature type="region of interest" description="Disordered" evidence="1">
    <location>
        <begin position="1"/>
        <end position="149"/>
    </location>
</feature>
<evidence type="ECO:0000259" key="2">
    <source>
        <dbReference type="Pfam" id="PF05057"/>
    </source>
</evidence>
<evidence type="ECO:0000313" key="4">
    <source>
        <dbReference type="Proteomes" id="UP000023152"/>
    </source>
</evidence>
<feature type="compositionally biased region" description="Basic and acidic residues" evidence="1">
    <location>
        <begin position="84"/>
        <end position="93"/>
    </location>
</feature>
<dbReference type="InterPro" id="IPR044294">
    <property type="entry name" value="Lipase-like"/>
</dbReference>
<dbReference type="PANTHER" id="PTHR12482">
    <property type="entry name" value="LIPASE ROG1-RELATED-RELATED"/>
    <property type="match status" value="1"/>
</dbReference>
<evidence type="ECO:0000313" key="3">
    <source>
        <dbReference type="EMBL" id="ETO00033.1"/>
    </source>
</evidence>
<dbReference type="PANTHER" id="PTHR12482:SF5">
    <property type="entry name" value="DUF676 DOMAIN-CONTAINING PROTEIN"/>
    <property type="match status" value="1"/>
</dbReference>
<organism evidence="3 4">
    <name type="scientific">Reticulomyxa filosa</name>
    <dbReference type="NCBI Taxonomy" id="46433"/>
    <lineage>
        <taxon>Eukaryota</taxon>
        <taxon>Sar</taxon>
        <taxon>Rhizaria</taxon>
        <taxon>Retaria</taxon>
        <taxon>Foraminifera</taxon>
        <taxon>Monothalamids</taxon>
        <taxon>Reticulomyxidae</taxon>
        <taxon>Reticulomyxa</taxon>
    </lineage>
</organism>